<evidence type="ECO:0000259" key="5">
    <source>
        <dbReference type="Pfam" id="PF00251"/>
    </source>
</evidence>
<keyword evidence="7" id="KW-1185">Reference proteome</keyword>
<evidence type="ECO:0000256" key="4">
    <source>
        <dbReference type="ARBA" id="ARBA00023295"/>
    </source>
</evidence>
<dbReference type="InterPro" id="IPR023296">
    <property type="entry name" value="Glyco_hydro_beta-prop_sf"/>
</dbReference>
<organism evidence="6 7">
    <name type="scientific">Aeromicrobium ginsengisoli</name>
    <dbReference type="NCBI Taxonomy" id="363867"/>
    <lineage>
        <taxon>Bacteria</taxon>
        <taxon>Bacillati</taxon>
        <taxon>Actinomycetota</taxon>
        <taxon>Actinomycetes</taxon>
        <taxon>Propionibacteriales</taxon>
        <taxon>Nocardioidaceae</taxon>
        <taxon>Aeromicrobium</taxon>
    </lineage>
</organism>
<evidence type="ECO:0000256" key="1">
    <source>
        <dbReference type="ARBA" id="ARBA00009902"/>
    </source>
</evidence>
<dbReference type="PANTHER" id="PTHR43101:SF1">
    <property type="entry name" value="BETA-FRUCTOSIDASE"/>
    <property type="match status" value="1"/>
</dbReference>
<feature type="domain" description="Glycosyl hydrolase family 32 N-terminal" evidence="5">
    <location>
        <begin position="6"/>
        <end position="300"/>
    </location>
</feature>
<evidence type="ECO:0000313" key="6">
    <source>
        <dbReference type="EMBL" id="KAA1397737.1"/>
    </source>
</evidence>
<proteinExistence type="inferred from homology"/>
<dbReference type="OrthoDB" id="9776657at2"/>
<dbReference type="GO" id="GO:0005975">
    <property type="term" value="P:carbohydrate metabolic process"/>
    <property type="evidence" value="ECO:0007669"/>
    <property type="project" value="InterPro"/>
</dbReference>
<sequence length="414" mass="45561">MRPSLHFTAQRGWINDPHGLTFHNDTYHLFHQYVPDSMVWAPNCHWGHATSPDLVNWTHHDVALAPGDGDDGIWTGCLVKDGAETRVLYTSVAEPNLGLGRVRVATPNDETWDSWTKGDMVVRAPEDMDLIAYRDPFVARDGSGWRMYIGAATRDGQALALTYTSDDLQAWAYDGVALSRSTHETDPVWMGALWECPQIFEVDGHWVMVSSVWDDDVLHYVGYGIGGADSQADGRFTPADWGQLSFGESYYAPSFFRDREQRPCLMFWMRGVSDVDQGWASCLSVPYLLSARDGRIVADPHPEIAGRRTTRLGAREAASAFDLEWLPAPAGDQLVLAADAGKTACLTVTDGAVTLERPGRDVWSMPWSGEKLRVLVDGSVIEVSSTVGVLGGAIEPSTTWHSVVGECTAWSLGE</sequence>
<dbReference type="Gene3D" id="2.115.10.20">
    <property type="entry name" value="Glycosyl hydrolase domain, family 43"/>
    <property type="match status" value="1"/>
</dbReference>
<dbReference type="SUPFAM" id="SSF75005">
    <property type="entry name" value="Arabinanase/levansucrase/invertase"/>
    <property type="match status" value="1"/>
</dbReference>
<evidence type="ECO:0000313" key="7">
    <source>
        <dbReference type="Proteomes" id="UP000380867"/>
    </source>
</evidence>
<dbReference type="Proteomes" id="UP000380867">
    <property type="component" value="Unassembled WGS sequence"/>
</dbReference>
<dbReference type="InterPro" id="IPR001362">
    <property type="entry name" value="Glyco_hydro_32"/>
</dbReference>
<comment type="caution">
    <text evidence="6">The sequence shown here is derived from an EMBL/GenBank/DDBJ whole genome shotgun (WGS) entry which is preliminary data.</text>
</comment>
<keyword evidence="4" id="KW-0326">Glycosidase</keyword>
<dbReference type="InterPro" id="IPR013148">
    <property type="entry name" value="Glyco_hydro_32_N"/>
</dbReference>
<dbReference type="InterPro" id="IPR051214">
    <property type="entry name" value="GH32_Enzymes"/>
</dbReference>
<dbReference type="AlphaFoldDB" id="A0A5M4FEG6"/>
<name>A0A5M4FEG6_9ACTN</name>
<dbReference type="PANTHER" id="PTHR43101">
    <property type="entry name" value="BETA-FRUCTOSIDASE"/>
    <property type="match status" value="1"/>
</dbReference>
<protein>
    <recommendedName>
        <fullName evidence="2">beta-fructofuranosidase</fullName>
        <ecNumber evidence="2">3.2.1.26</ecNumber>
    </recommendedName>
</protein>
<comment type="similarity">
    <text evidence="1">Belongs to the glycosyl hydrolase 32 family.</text>
</comment>
<dbReference type="EMBL" id="SDPQ02000002">
    <property type="protein sequence ID" value="KAA1397737.1"/>
    <property type="molecule type" value="Genomic_DNA"/>
</dbReference>
<dbReference type="GO" id="GO:0004564">
    <property type="term" value="F:beta-fructofuranosidase activity"/>
    <property type="evidence" value="ECO:0007669"/>
    <property type="project" value="UniProtKB-EC"/>
</dbReference>
<gene>
    <name evidence="6" type="ORF">ESP70_010320</name>
</gene>
<dbReference type="Pfam" id="PF00251">
    <property type="entry name" value="Glyco_hydro_32N"/>
    <property type="match status" value="1"/>
</dbReference>
<reference evidence="6" key="1">
    <citation type="submission" date="2019-09" db="EMBL/GenBank/DDBJ databases">
        <authorList>
            <person name="Li J."/>
        </authorList>
    </citation>
    <scope>NUCLEOTIDE SEQUENCE [LARGE SCALE GENOMIC DNA]</scope>
    <source>
        <strain evidence="6">JCM 14732</strain>
    </source>
</reference>
<dbReference type="SMART" id="SM00640">
    <property type="entry name" value="Glyco_32"/>
    <property type="match status" value="1"/>
</dbReference>
<accession>A0A5M4FEG6</accession>
<dbReference type="RefSeq" id="WP_149689182.1">
    <property type="nucleotide sequence ID" value="NZ_SDPQ02000002.1"/>
</dbReference>
<keyword evidence="3 6" id="KW-0378">Hydrolase</keyword>
<evidence type="ECO:0000256" key="2">
    <source>
        <dbReference type="ARBA" id="ARBA00012758"/>
    </source>
</evidence>
<dbReference type="CDD" id="cd08996">
    <property type="entry name" value="GH32_FFase"/>
    <property type="match status" value="1"/>
</dbReference>
<evidence type="ECO:0000256" key="3">
    <source>
        <dbReference type="ARBA" id="ARBA00022801"/>
    </source>
</evidence>
<dbReference type="EC" id="3.2.1.26" evidence="2"/>